<evidence type="ECO:0000313" key="1">
    <source>
        <dbReference type="EMBL" id="KYN06490.1"/>
    </source>
</evidence>
<proteinExistence type="predicted"/>
<dbReference type="Proteomes" id="UP000078542">
    <property type="component" value="Unassembled WGS sequence"/>
</dbReference>
<accession>A0A195D0P8</accession>
<sequence length="106" mass="12226">METKDQRISLAIPRIDLVTIPAPPIDTSLSKVEQFPKEAIPAKETPPEVILPSEPHFQTTKEKECWHLYRRMCDKGVCVSFDTVLRGMLTPTEYRLRQKECSQDLQ</sequence>
<name>A0A195D0P8_9HYME</name>
<organism evidence="1 2">
    <name type="scientific">Cyphomyrmex costatus</name>
    <dbReference type="NCBI Taxonomy" id="456900"/>
    <lineage>
        <taxon>Eukaryota</taxon>
        <taxon>Metazoa</taxon>
        <taxon>Ecdysozoa</taxon>
        <taxon>Arthropoda</taxon>
        <taxon>Hexapoda</taxon>
        <taxon>Insecta</taxon>
        <taxon>Pterygota</taxon>
        <taxon>Neoptera</taxon>
        <taxon>Endopterygota</taxon>
        <taxon>Hymenoptera</taxon>
        <taxon>Apocrita</taxon>
        <taxon>Aculeata</taxon>
        <taxon>Formicoidea</taxon>
        <taxon>Formicidae</taxon>
        <taxon>Myrmicinae</taxon>
        <taxon>Cyphomyrmex</taxon>
    </lineage>
</organism>
<dbReference type="AlphaFoldDB" id="A0A195D0P8"/>
<evidence type="ECO:0000313" key="2">
    <source>
        <dbReference type="Proteomes" id="UP000078542"/>
    </source>
</evidence>
<dbReference type="STRING" id="456900.A0A195D0P8"/>
<protein>
    <submittedName>
        <fullName evidence="1">Uncharacterized protein</fullName>
    </submittedName>
</protein>
<keyword evidence="2" id="KW-1185">Reference proteome</keyword>
<gene>
    <name evidence="1" type="ORF">ALC62_02569</name>
</gene>
<dbReference type="EMBL" id="KQ977004">
    <property type="protein sequence ID" value="KYN06490.1"/>
    <property type="molecule type" value="Genomic_DNA"/>
</dbReference>
<reference evidence="1 2" key="1">
    <citation type="submission" date="2016-03" db="EMBL/GenBank/DDBJ databases">
        <title>Cyphomyrmex costatus WGS genome.</title>
        <authorList>
            <person name="Nygaard S."/>
            <person name="Hu H."/>
            <person name="Boomsma J."/>
            <person name="Zhang G."/>
        </authorList>
    </citation>
    <scope>NUCLEOTIDE SEQUENCE [LARGE SCALE GENOMIC DNA]</scope>
    <source>
        <strain evidence="1">MS0001</strain>
        <tissue evidence="1">Whole body</tissue>
    </source>
</reference>